<comment type="catalytic activity">
    <reaction evidence="9">
        <text>L-aspartate + H(+) = beta-alanine + CO2</text>
        <dbReference type="Rhea" id="RHEA:19497"/>
        <dbReference type="ChEBI" id="CHEBI:15378"/>
        <dbReference type="ChEBI" id="CHEBI:16526"/>
        <dbReference type="ChEBI" id="CHEBI:29991"/>
        <dbReference type="ChEBI" id="CHEBI:57966"/>
        <dbReference type="EC" id="4.1.1.11"/>
    </reaction>
</comment>
<keyword evidence="2 9" id="KW-0566">Pantothenate biosynthesis</keyword>
<comment type="PTM">
    <text evidence="9 12">Is synthesized initially as an inactive proenzyme, which is activated by self-cleavage at a specific serine bond to produce a beta-subunit with a hydroxyl group at its C-terminus and an alpha-subunit with a pyruvoyl group at its N-terminus.</text>
</comment>
<gene>
    <name evidence="9" type="primary">panD</name>
    <name evidence="14" type="ORF">ENJ96_06110</name>
</gene>
<keyword evidence="3 9" id="KW-0210">Decarboxylase</keyword>
<dbReference type="EMBL" id="DROK01000172">
    <property type="protein sequence ID" value="HHI97408.1"/>
    <property type="molecule type" value="Genomic_DNA"/>
</dbReference>
<dbReference type="GO" id="GO:0004068">
    <property type="term" value="F:aspartate 1-decarboxylase activity"/>
    <property type="evidence" value="ECO:0007669"/>
    <property type="project" value="UniProtKB-UniRule"/>
</dbReference>
<proteinExistence type="inferred from homology"/>
<dbReference type="InterPro" id="IPR003190">
    <property type="entry name" value="Asp_decarbox"/>
</dbReference>
<comment type="function">
    <text evidence="9">Catalyzes the pyruvoyl-dependent decarboxylation of aspartate to produce beta-alanine.</text>
</comment>
<evidence type="ECO:0000256" key="2">
    <source>
        <dbReference type="ARBA" id="ARBA00022655"/>
    </source>
</evidence>
<evidence type="ECO:0000313" key="14">
    <source>
        <dbReference type="EMBL" id="HHI97408.1"/>
    </source>
</evidence>
<comment type="similarity">
    <text evidence="9">Belongs to the PanD family.</text>
</comment>
<feature type="modified residue" description="Pyruvic acid (Ser)" evidence="9 12">
    <location>
        <position position="25"/>
    </location>
</feature>
<dbReference type="Proteomes" id="UP000886101">
    <property type="component" value="Unassembled WGS sequence"/>
</dbReference>
<evidence type="ECO:0000256" key="10">
    <source>
        <dbReference type="PIRSR" id="PIRSR006246-1"/>
    </source>
</evidence>
<feature type="chain" id="PRO_5031658793" description="Aspartate 1-decarboxylase beta chain" evidence="9 13">
    <location>
        <begin position="1"/>
        <end position="24"/>
    </location>
</feature>
<dbReference type="PANTHER" id="PTHR21012">
    <property type="entry name" value="ASPARTATE 1-DECARBOXYLASE"/>
    <property type="match status" value="1"/>
</dbReference>
<organism evidence="14">
    <name type="scientific">Thermodesulfatator atlanticus</name>
    <dbReference type="NCBI Taxonomy" id="501497"/>
    <lineage>
        <taxon>Bacteria</taxon>
        <taxon>Pseudomonadati</taxon>
        <taxon>Thermodesulfobacteriota</taxon>
        <taxon>Thermodesulfobacteria</taxon>
        <taxon>Thermodesulfobacteriales</taxon>
        <taxon>Thermodesulfatatoraceae</taxon>
        <taxon>Thermodesulfatator</taxon>
    </lineage>
</organism>
<feature type="chain" id="PRO_5031658792" description="Aspartate 1-decarboxylase alpha chain" evidence="9 13">
    <location>
        <begin position="25"/>
        <end position="124"/>
    </location>
</feature>
<dbReference type="PIRSF" id="PIRSF006246">
    <property type="entry name" value="Asp_decarbox"/>
    <property type="match status" value="1"/>
</dbReference>
<evidence type="ECO:0000256" key="9">
    <source>
        <dbReference type="HAMAP-Rule" id="MF_00446"/>
    </source>
</evidence>
<dbReference type="Gene3D" id="2.40.40.20">
    <property type="match status" value="1"/>
</dbReference>
<evidence type="ECO:0000256" key="12">
    <source>
        <dbReference type="PIRSR" id="PIRSR006246-3"/>
    </source>
</evidence>
<dbReference type="UniPathway" id="UPA00028">
    <property type="reaction ID" value="UER00002"/>
</dbReference>
<dbReference type="PANTHER" id="PTHR21012:SF0">
    <property type="entry name" value="ASPARTATE 1-DECARBOXYLASE"/>
    <property type="match status" value="1"/>
</dbReference>
<reference evidence="14" key="1">
    <citation type="journal article" date="2020" name="mSystems">
        <title>Genome- and Community-Level Interaction Insights into Carbon Utilization and Element Cycling Functions of Hydrothermarchaeota in Hydrothermal Sediment.</title>
        <authorList>
            <person name="Zhou Z."/>
            <person name="Liu Y."/>
            <person name="Xu W."/>
            <person name="Pan J."/>
            <person name="Luo Z.H."/>
            <person name="Li M."/>
        </authorList>
    </citation>
    <scope>NUCLEOTIDE SEQUENCE [LARGE SCALE GENOMIC DNA]</scope>
    <source>
        <strain evidence="14">HyVt-533</strain>
    </source>
</reference>
<comment type="cofactor">
    <cofactor evidence="9 10">
        <name>pyruvate</name>
        <dbReference type="ChEBI" id="CHEBI:15361"/>
    </cofactor>
    <text evidence="9 10">Binds 1 pyruvoyl group covalently per subunit.</text>
</comment>
<evidence type="ECO:0000256" key="7">
    <source>
        <dbReference type="ARBA" id="ARBA00023270"/>
    </source>
</evidence>
<dbReference type="AlphaFoldDB" id="A0A7V5P034"/>
<evidence type="ECO:0000256" key="13">
    <source>
        <dbReference type="PIRSR" id="PIRSR006246-5"/>
    </source>
</evidence>
<comment type="subunit">
    <text evidence="9">Heterooctamer of four alpha and four beta subunits.</text>
</comment>
<evidence type="ECO:0000256" key="5">
    <source>
        <dbReference type="ARBA" id="ARBA00023145"/>
    </source>
</evidence>
<dbReference type="CDD" id="cd06919">
    <property type="entry name" value="Asp_decarbox"/>
    <property type="match status" value="1"/>
</dbReference>
<dbReference type="Pfam" id="PF02261">
    <property type="entry name" value="Asp_decarbox"/>
    <property type="match status" value="1"/>
</dbReference>
<keyword evidence="5 9" id="KW-0865">Zymogen</keyword>
<dbReference type="InterPro" id="IPR009010">
    <property type="entry name" value="Asp_de-COase-like_dom_sf"/>
</dbReference>
<evidence type="ECO:0000256" key="3">
    <source>
        <dbReference type="ARBA" id="ARBA00022793"/>
    </source>
</evidence>
<sequence length="124" mass="14341">MWRKFLRSKLHTLKVTDKNLEYEGSLTLDPRFMIAAGLEPYETVWVYNLENGERFETYVIKGEWGTKECCLNGAAARKGEVGDRLIVVSYAWLAPEEIPHAKVTIVYLDENNNILDERSYPVKD</sequence>
<name>A0A7V5P034_9BACT</name>
<dbReference type="SUPFAM" id="SSF50692">
    <property type="entry name" value="ADC-like"/>
    <property type="match status" value="1"/>
</dbReference>
<evidence type="ECO:0000256" key="1">
    <source>
        <dbReference type="ARBA" id="ARBA00022490"/>
    </source>
</evidence>
<dbReference type="EC" id="4.1.1.11" evidence="9"/>
<feature type="active site" description="Proton donor" evidence="9 10">
    <location>
        <position position="58"/>
    </location>
</feature>
<dbReference type="NCBIfam" id="TIGR00223">
    <property type="entry name" value="panD"/>
    <property type="match status" value="1"/>
</dbReference>
<feature type="binding site" evidence="9 11">
    <location>
        <position position="57"/>
    </location>
    <ligand>
        <name>substrate</name>
    </ligand>
</feature>
<dbReference type="GO" id="GO:0015940">
    <property type="term" value="P:pantothenate biosynthetic process"/>
    <property type="evidence" value="ECO:0007669"/>
    <property type="project" value="UniProtKB-UniRule"/>
</dbReference>
<evidence type="ECO:0000256" key="6">
    <source>
        <dbReference type="ARBA" id="ARBA00023239"/>
    </source>
</evidence>
<evidence type="ECO:0000256" key="8">
    <source>
        <dbReference type="ARBA" id="ARBA00023317"/>
    </source>
</evidence>
<feature type="active site" description="Schiff-base intermediate with substrate; via pyruvic acid" evidence="9 10">
    <location>
        <position position="25"/>
    </location>
</feature>
<feature type="binding site" evidence="9 11">
    <location>
        <begin position="73"/>
        <end position="75"/>
    </location>
    <ligand>
        <name>substrate</name>
    </ligand>
</feature>
<protein>
    <recommendedName>
        <fullName evidence="9">Aspartate 1-decarboxylase</fullName>
        <ecNumber evidence="9">4.1.1.11</ecNumber>
    </recommendedName>
    <alternativeName>
        <fullName evidence="9">Aspartate alpha-decarboxylase</fullName>
    </alternativeName>
    <component>
        <recommendedName>
            <fullName evidence="9">Aspartate 1-decarboxylase beta chain</fullName>
        </recommendedName>
    </component>
    <component>
        <recommendedName>
            <fullName evidence="9">Aspartate 1-decarboxylase alpha chain</fullName>
        </recommendedName>
    </component>
</protein>
<comment type="pathway">
    <text evidence="9">Cofactor biosynthesis; (R)-pantothenate biosynthesis; beta-alanine from L-aspartate: step 1/1.</text>
</comment>
<keyword evidence="4 9" id="KW-0068">Autocatalytic cleavage</keyword>
<dbReference type="HAMAP" id="MF_00446">
    <property type="entry name" value="PanD"/>
    <property type="match status" value="1"/>
</dbReference>
<comment type="caution">
    <text evidence="14">The sequence shown here is derived from an EMBL/GenBank/DDBJ whole genome shotgun (WGS) entry which is preliminary data.</text>
</comment>
<keyword evidence="8 9" id="KW-0670">Pyruvate</keyword>
<keyword evidence="1 9" id="KW-0963">Cytoplasm</keyword>
<dbReference type="GO" id="GO:0006523">
    <property type="term" value="P:alanine biosynthetic process"/>
    <property type="evidence" value="ECO:0007669"/>
    <property type="project" value="InterPro"/>
</dbReference>
<evidence type="ECO:0000256" key="4">
    <source>
        <dbReference type="ARBA" id="ARBA00022813"/>
    </source>
</evidence>
<keyword evidence="6 9" id="KW-0456">Lyase</keyword>
<comment type="subcellular location">
    <subcellularLocation>
        <location evidence="9">Cytoplasm</location>
    </subcellularLocation>
</comment>
<dbReference type="GO" id="GO:0005829">
    <property type="term" value="C:cytosol"/>
    <property type="evidence" value="ECO:0007669"/>
    <property type="project" value="TreeGrafter"/>
</dbReference>
<evidence type="ECO:0000256" key="11">
    <source>
        <dbReference type="PIRSR" id="PIRSR006246-2"/>
    </source>
</evidence>
<accession>A0A7V5P034</accession>
<keyword evidence="7 9" id="KW-0704">Schiff base</keyword>